<reference evidence="3" key="1">
    <citation type="journal article" date="2020" name="Stud. Mycol.">
        <title>101 Dothideomycetes genomes: a test case for predicting lifestyles and emergence of pathogens.</title>
        <authorList>
            <person name="Haridas S."/>
            <person name="Albert R."/>
            <person name="Binder M."/>
            <person name="Bloem J."/>
            <person name="Labutti K."/>
            <person name="Salamov A."/>
            <person name="Andreopoulos B."/>
            <person name="Baker S."/>
            <person name="Barry K."/>
            <person name="Bills G."/>
            <person name="Bluhm B."/>
            <person name="Cannon C."/>
            <person name="Castanera R."/>
            <person name="Culley D."/>
            <person name="Daum C."/>
            <person name="Ezra D."/>
            <person name="Gonzalez J."/>
            <person name="Henrissat B."/>
            <person name="Kuo A."/>
            <person name="Liang C."/>
            <person name="Lipzen A."/>
            <person name="Lutzoni F."/>
            <person name="Magnuson J."/>
            <person name="Mondo S."/>
            <person name="Nolan M."/>
            <person name="Ohm R."/>
            <person name="Pangilinan J."/>
            <person name="Park H.-J."/>
            <person name="Ramirez L."/>
            <person name="Alfaro M."/>
            <person name="Sun H."/>
            <person name="Tritt A."/>
            <person name="Yoshinaga Y."/>
            <person name="Zwiers L.-H."/>
            <person name="Turgeon B."/>
            <person name="Goodwin S."/>
            <person name="Spatafora J."/>
            <person name="Crous P."/>
            <person name="Grigoriev I."/>
        </authorList>
    </citation>
    <scope>NUCLEOTIDE SEQUENCE</scope>
    <source>
        <strain evidence="3">CBS 116435</strain>
    </source>
</reference>
<comment type="caution">
    <text evidence="3">The sequence shown here is derived from an EMBL/GenBank/DDBJ whole genome shotgun (WGS) entry which is preliminary data.</text>
</comment>
<keyword evidence="1" id="KW-0175">Coiled coil</keyword>
<feature type="compositionally biased region" description="Polar residues" evidence="2">
    <location>
        <begin position="71"/>
        <end position="80"/>
    </location>
</feature>
<feature type="region of interest" description="Disordered" evidence="2">
    <location>
        <begin position="315"/>
        <end position="410"/>
    </location>
</feature>
<proteinExistence type="predicted"/>
<dbReference type="AlphaFoldDB" id="A0A9P4Q0B0"/>
<feature type="compositionally biased region" description="Acidic residues" evidence="2">
    <location>
        <begin position="609"/>
        <end position="619"/>
    </location>
</feature>
<evidence type="ECO:0000313" key="4">
    <source>
        <dbReference type="Proteomes" id="UP000799441"/>
    </source>
</evidence>
<feature type="compositionally biased region" description="Polar residues" evidence="2">
    <location>
        <begin position="253"/>
        <end position="281"/>
    </location>
</feature>
<feature type="compositionally biased region" description="Basic and acidic residues" evidence="2">
    <location>
        <begin position="642"/>
        <end position="656"/>
    </location>
</feature>
<feature type="region of interest" description="Disordered" evidence="2">
    <location>
        <begin position="1"/>
        <end position="167"/>
    </location>
</feature>
<feature type="compositionally biased region" description="Polar residues" evidence="2">
    <location>
        <begin position="93"/>
        <end position="102"/>
    </location>
</feature>
<dbReference type="Proteomes" id="UP000799441">
    <property type="component" value="Unassembled WGS sequence"/>
</dbReference>
<sequence>MSSDRFASNGRNGPPKPSTSNRSARPPLTPRLAGGTSSAPTVPGVRRAPGPRGELPRSTPRVKAKEDATLPGNTTLTPHVNSRYPGQALRAESPQSGLQQEDSLNDRQRSSVSPSPHVMTGKVNTPCSSTSRKSRPNSVVGDSGVKLTPSTNLRTLGHTGNHWLQNDGELDSHFFHASDATKLDGGLKKADPKRPAGFFYADGKEENTSQSRTPVFPLSLSNLVEDKGQTPKAASKETENAKSPPMLSPGLSALSNSSPFFGTTTPSNQKRSPSPSKSNIHLSYRKGASQIFGTRPMHSPRSDELNPADVITQQASLTSIRTPHRKSPSLSSIDSGSSQLSRRRSATTAEMTQFPSPLAQDAAAPLPPAHLVSPNQPRLPASLPSIDTSLEPSARLGSPPPEASLSPSKSAVELANDARRERKVLDLEISNSSLLAINASLERELKKQKAELKRFRRLSRAGRLSSVIDTDARHPRLSDMDVEDSGVENYELRRSSSIYDDLSEEDEASITSGAGSEPLSPGGTHKTRLEKDERRLHADLEKHKELLRQSQSMNQSLRRCMYATEDMIREGKKALQYHVRVSDVKLGGRILSHDDDGGDVDAEGRESIDVQDDFPEDDSTQQAKGFLDTWSGLGGGFEASEGGDRDSGIEVDKSHDTVSVASGPSATRRSLSQHDHNGSKEQTMLSGEHYQSAS</sequence>
<dbReference type="PANTHER" id="PTHR38701">
    <property type="entry name" value="CHROMOSOME 8, WHOLE GENOME SHOTGUN SEQUENCE"/>
    <property type="match status" value="1"/>
</dbReference>
<gene>
    <name evidence="3" type="ORF">K431DRAFT_288798</name>
</gene>
<accession>A0A9P4Q0B0</accession>
<feature type="compositionally biased region" description="Polar residues" evidence="2">
    <location>
        <begin position="680"/>
        <end position="694"/>
    </location>
</feature>
<feature type="compositionally biased region" description="Basic and acidic residues" evidence="2">
    <location>
        <begin position="224"/>
        <end position="240"/>
    </location>
</feature>
<keyword evidence="4" id="KW-1185">Reference proteome</keyword>
<feature type="compositionally biased region" description="Polar residues" evidence="2">
    <location>
        <begin position="1"/>
        <end position="11"/>
    </location>
</feature>
<feature type="region of interest" description="Disordered" evidence="2">
    <location>
        <begin position="496"/>
        <end position="531"/>
    </location>
</feature>
<feature type="compositionally biased region" description="Low complexity" evidence="2">
    <location>
        <begin position="328"/>
        <end position="340"/>
    </location>
</feature>
<name>A0A9P4Q0B0_9PEZI</name>
<dbReference type="PANTHER" id="PTHR38701:SF1">
    <property type="entry name" value="UP-REGULATED DURING SEPTATION PROTEIN 1 DOMAIN-CONTAINING PROTEIN"/>
    <property type="match status" value="1"/>
</dbReference>
<evidence type="ECO:0000313" key="3">
    <source>
        <dbReference type="EMBL" id="KAF2717125.1"/>
    </source>
</evidence>
<protein>
    <submittedName>
        <fullName evidence="3">Uncharacterized protein</fullName>
    </submittedName>
</protein>
<feature type="compositionally biased region" description="Polar residues" evidence="2">
    <location>
        <begin position="122"/>
        <end position="131"/>
    </location>
</feature>
<feature type="compositionally biased region" description="Low complexity" evidence="2">
    <location>
        <begin position="355"/>
        <end position="364"/>
    </location>
</feature>
<organism evidence="3 4">
    <name type="scientific">Polychaeton citri CBS 116435</name>
    <dbReference type="NCBI Taxonomy" id="1314669"/>
    <lineage>
        <taxon>Eukaryota</taxon>
        <taxon>Fungi</taxon>
        <taxon>Dikarya</taxon>
        <taxon>Ascomycota</taxon>
        <taxon>Pezizomycotina</taxon>
        <taxon>Dothideomycetes</taxon>
        <taxon>Dothideomycetidae</taxon>
        <taxon>Capnodiales</taxon>
        <taxon>Capnodiaceae</taxon>
        <taxon>Polychaeton</taxon>
    </lineage>
</organism>
<dbReference type="OrthoDB" id="2555519at2759"/>
<evidence type="ECO:0000256" key="2">
    <source>
        <dbReference type="SAM" id="MobiDB-lite"/>
    </source>
</evidence>
<feature type="coiled-coil region" evidence="1">
    <location>
        <begin position="431"/>
        <end position="458"/>
    </location>
</feature>
<evidence type="ECO:0000256" key="1">
    <source>
        <dbReference type="SAM" id="Coils"/>
    </source>
</evidence>
<dbReference type="EMBL" id="MU003851">
    <property type="protein sequence ID" value="KAF2717125.1"/>
    <property type="molecule type" value="Genomic_DNA"/>
</dbReference>
<feature type="region of interest" description="Disordered" evidence="2">
    <location>
        <begin position="609"/>
        <end position="694"/>
    </location>
</feature>
<feature type="compositionally biased region" description="Polar residues" evidence="2">
    <location>
        <begin position="657"/>
        <end position="670"/>
    </location>
</feature>
<feature type="region of interest" description="Disordered" evidence="2">
    <location>
        <begin position="222"/>
        <end position="282"/>
    </location>
</feature>